<dbReference type="PROSITE" id="PS50222">
    <property type="entry name" value="EF_HAND_2"/>
    <property type="match status" value="3"/>
</dbReference>
<evidence type="ECO:0000256" key="2">
    <source>
        <dbReference type="ARBA" id="ARBA00022837"/>
    </source>
</evidence>
<dbReference type="InterPro" id="IPR018247">
    <property type="entry name" value="EF_Hand_1_Ca_BS"/>
</dbReference>
<dbReference type="PANTHER" id="PTHR23050">
    <property type="entry name" value="CALCIUM BINDING PROTEIN"/>
    <property type="match status" value="1"/>
</dbReference>
<protein>
    <recommendedName>
        <fullName evidence="4">EF-hand domain-containing protein</fullName>
    </recommendedName>
</protein>
<feature type="region of interest" description="Disordered" evidence="3">
    <location>
        <begin position="1"/>
        <end position="70"/>
    </location>
</feature>
<feature type="compositionally biased region" description="Pro residues" evidence="3">
    <location>
        <begin position="51"/>
        <end position="62"/>
    </location>
</feature>
<accession>A0A7S0NLC5</accession>
<name>A0A7S0NLC5_MICPS</name>
<organism evidence="5">
    <name type="scientific">Micromonas pusilla</name>
    <name type="common">Picoplanktonic green alga</name>
    <name type="synonym">Chromulina pusilla</name>
    <dbReference type="NCBI Taxonomy" id="38833"/>
    <lineage>
        <taxon>Eukaryota</taxon>
        <taxon>Viridiplantae</taxon>
        <taxon>Chlorophyta</taxon>
        <taxon>Mamiellophyceae</taxon>
        <taxon>Mamiellales</taxon>
        <taxon>Mamiellaceae</taxon>
        <taxon>Micromonas</taxon>
    </lineage>
</organism>
<dbReference type="GO" id="GO:0005509">
    <property type="term" value="F:calcium ion binding"/>
    <property type="evidence" value="ECO:0007669"/>
    <property type="project" value="InterPro"/>
</dbReference>
<reference evidence="5" key="1">
    <citation type="submission" date="2021-01" db="EMBL/GenBank/DDBJ databases">
        <authorList>
            <person name="Corre E."/>
            <person name="Pelletier E."/>
            <person name="Niang G."/>
            <person name="Scheremetjew M."/>
            <person name="Finn R."/>
            <person name="Kale V."/>
            <person name="Holt S."/>
            <person name="Cochrane G."/>
            <person name="Meng A."/>
            <person name="Brown T."/>
            <person name="Cohen L."/>
        </authorList>
    </citation>
    <scope>NUCLEOTIDE SEQUENCE</scope>
    <source>
        <strain evidence="5">CCMP1723</strain>
    </source>
</reference>
<dbReference type="FunFam" id="1.10.238.10:FF:000178">
    <property type="entry name" value="Calmodulin-2 A"/>
    <property type="match status" value="1"/>
</dbReference>
<dbReference type="SMART" id="SM00054">
    <property type="entry name" value="EFh"/>
    <property type="match status" value="3"/>
</dbReference>
<keyword evidence="1" id="KW-0677">Repeat</keyword>
<sequence>MGSDHDPDDVPPPPGTPPDSESDGEPAAAVVEDASPARTIPPHDPHALAPAPEPEPSTPPAARPAQSAREGAKYDGSLVFAVPPPEAVDARFKGAAGAAIVQDLVNCALELTEDQIAEFKECFALFDEDGSGSVDTAELGSVMKSLGQKMTDEELRTMITYVDADGSGTVDFAEFLGMMARQMKDHDSDLILQRAFDLLDGDGTGKVGKGALCYLLGSLCDKMTCAEIEELVEEASAGGATLAPAQFMGIMKITASTGAQRAAELSRRASSRAKGLNLPA</sequence>
<feature type="domain" description="EF-hand" evidence="4">
    <location>
        <begin position="114"/>
        <end position="149"/>
    </location>
</feature>
<evidence type="ECO:0000313" key="5">
    <source>
        <dbReference type="EMBL" id="CAD8519749.1"/>
    </source>
</evidence>
<dbReference type="CDD" id="cd00051">
    <property type="entry name" value="EFh"/>
    <property type="match status" value="1"/>
</dbReference>
<feature type="domain" description="EF-hand" evidence="4">
    <location>
        <begin position="150"/>
        <end position="185"/>
    </location>
</feature>
<dbReference type="Gene3D" id="1.10.238.10">
    <property type="entry name" value="EF-hand"/>
    <property type="match status" value="1"/>
</dbReference>
<dbReference type="GO" id="GO:0043226">
    <property type="term" value="C:organelle"/>
    <property type="evidence" value="ECO:0007669"/>
    <property type="project" value="UniProtKB-ARBA"/>
</dbReference>
<dbReference type="PROSITE" id="PS00018">
    <property type="entry name" value="EF_HAND_1"/>
    <property type="match status" value="2"/>
</dbReference>
<dbReference type="Pfam" id="PF13499">
    <property type="entry name" value="EF-hand_7"/>
    <property type="match status" value="1"/>
</dbReference>
<evidence type="ECO:0000256" key="1">
    <source>
        <dbReference type="ARBA" id="ARBA00022737"/>
    </source>
</evidence>
<feature type="domain" description="EF-hand" evidence="4">
    <location>
        <begin position="187"/>
        <end position="222"/>
    </location>
</feature>
<dbReference type="InterPro" id="IPR002048">
    <property type="entry name" value="EF_hand_dom"/>
</dbReference>
<gene>
    <name evidence="5" type="ORF">MCOM1403_LOCUS7175</name>
</gene>
<evidence type="ECO:0000256" key="3">
    <source>
        <dbReference type="SAM" id="MobiDB-lite"/>
    </source>
</evidence>
<dbReference type="AlphaFoldDB" id="A0A7S0NLC5"/>
<evidence type="ECO:0000259" key="4">
    <source>
        <dbReference type="PROSITE" id="PS50222"/>
    </source>
</evidence>
<dbReference type="SUPFAM" id="SSF47473">
    <property type="entry name" value="EF-hand"/>
    <property type="match status" value="1"/>
</dbReference>
<dbReference type="InterPro" id="IPR050145">
    <property type="entry name" value="Centrin_CML-like"/>
</dbReference>
<proteinExistence type="predicted"/>
<keyword evidence="2" id="KW-0106">Calcium</keyword>
<dbReference type="EMBL" id="HBEQ01008929">
    <property type="protein sequence ID" value="CAD8519749.1"/>
    <property type="molecule type" value="Transcribed_RNA"/>
</dbReference>
<dbReference type="InterPro" id="IPR011992">
    <property type="entry name" value="EF-hand-dom_pair"/>
</dbReference>